<dbReference type="AlphaFoldDB" id="A0A5C8LVL9"/>
<sequence>MTKTYVQILFTLLLALFIAGGAVASETKDDDLKKAKPMQCIWFLQNCAPPPPHDYAEASGVTAKQD</sequence>
<evidence type="ECO:0000313" key="2">
    <source>
        <dbReference type="EMBL" id="TXK80225.1"/>
    </source>
</evidence>
<keyword evidence="1" id="KW-0732">Signal</keyword>
<name>A0A5C8LVL9_9GAMM</name>
<accession>A0A5C8LVL9</accession>
<gene>
    <name evidence="2" type="ORF">FU839_11875</name>
</gene>
<evidence type="ECO:0000256" key="1">
    <source>
        <dbReference type="SAM" id="SignalP"/>
    </source>
</evidence>
<proteinExistence type="predicted"/>
<dbReference type="Proteomes" id="UP000321814">
    <property type="component" value="Unassembled WGS sequence"/>
</dbReference>
<evidence type="ECO:0000313" key="3">
    <source>
        <dbReference type="Proteomes" id="UP000321814"/>
    </source>
</evidence>
<reference evidence="2 3" key="1">
    <citation type="submission" date="2019-08" db="EMBL/GenBank/DDBJ databases">
        <title>Draft genome analysis of Rheinheimera tangshanensis isolated from the roots of fresh rice plants (Oryza sativa).</title>
        <authorList>
            <person name="Yu Q."/>
            <person name="Qi Y."/>
            <person name="Zhang H."/>
            <person name="Pu J."/>
        </authorList>
    </citation>
    <scope>NUCLEOTIDE SEQUENCE [LARGE SCALE GENOMIC DNA]</scope>
    <source>
        <strain evidence="2 3">JA3-B52</strain>
    </source>
</reference>
<comment type="caution">
    <text evidence="2">The sequence shown here is derived from an EMBL/GenBank/DDBJ whole genome shotgun (WGS) entry which is preliminary data.</text>
</comment>
<dbReference type="RefSeq" id="WP_053423942.1">
    <property type="nucleotide sequence ID" value="NZ_BAAAGC010000009.1"/>
</dbReference>
<organism evidence="2 3">
    <name type="scientific">Rheinheimera tangshanensis</name>
    <dbReference type="NCBI Taxonomy" id="400153"/>
    <lineage>
        <taxon>Bacteria</taxon>
        <taxon>Pseudomonadati</taxon>
        <taxon>Pseudomonadota</taxon>
        <taxon>Gammaproteobacteria</taxon>
        <taxon>Chromatiales</taxon>
        <taxon>Chromatiaceae</taxon>
        <taxon>Rheinheimera</taxon>
    </lineage>
</organism>
<feature type="signal peptide" evidence="1">
    <location>
        <begin position="1"/>
        <end position="24"/>
    </location>
</feature>
<feature type="chain" id="PRO_5022792031" evidence="1">
    <location>
        <begin position="25"/>
        <end position="66"/>
    </location>
</feature>
<keyword evidence="3" id="KW-1185">Reference proteome</keyword>
<dbReference type="EMBL" id="VRLR01000007">
    <property type="protein sequence ID" value="TXK80225.1"/>
    <property type="molecule type" value="Genomic_DNA"/>
</dbReference>
<protein>
    <submittedName>
        <fullName evidence="2">Uncharacterized protein</fullName>
    </submittedName>
</protein>